<keyword evidence="2" id="KW-1185">Reference proteome</keyword>
<reference evidence="2" key="1">
    <citation type="submission" date="2016-03" db="EMBL/GenBank/DDBJ databases">
        <authorList>
            <person name="Ploux O."/>
        </authorList>
    </citation>
    <scope>NUCLEOTIDE SEQUENCE [LARGE SCALE GENOMIC DNA]</scope>
    <source>
        <strain evidence="2">UK7</strain>
    </source>
</reference>
<protein>
    <submittedName>
        <fullName evidence="1">Uncharacterized protein</fullName>
    </submittedName>
</protein>
<proteinExistence type="predicted"/>
<accession>A0A1E1L9T7</accession>
<organism evidence="1 2">
    <name type="scientific">Rhynchosporium graminicola</name>
    <dbReference type="NCBI Taxonomy" id="2792576"/>
    <lineage>
        <taxon>Eukaryota</taxon>
        <taxon>Fungi</taxon>
        <taxon>Dikarya</taxon>
        <taxon>Ascomycota</taxon>
        <taxon>Pezizomycotina</taxon>
        <taxon>Leotiomycetes</taxon>
        <taxon>Helotiales</taxon>
        <taxon>Ploettnerulaceae</taxon>
        <taxon>Rhynchosporium</taxon>
    </lineage>
</organism>
<sequence>MDSTRRQSRQSQVMYSSANRALCISRTKTKPQPDVNLDFTNKMARAKAAMLAMEQQCRPSNPSVPEIVITPSLVPIMESDDEK</sequence>
<dbReference type="Proteomes" id="UP000178129">
    <property type="component" value="Unassembled WGS sequence"/>
</dbReference>
<dbReference type="InParanoid" id="A0A1E1L9T7"/>
<evidence type="ECO:0000313" key="2">
    <source>
        <dbReference type="Proteomes" id="UP000178129"/>
    </source>
</evidence>
<dbReference type="AlphaFoldDB" id="A0A1E1L9T7"/>
<dbReference type="EMBL" id="FJUW01000042">
    <property type="protein sequence ID" value="CZT07305.1"/>
    <property type="molecule type" value="Genomic_DNA"/>
</dbReference>
<gene>
    <name evidence="1" type="ORF">RCO7_07292</name>
</gene>
<evidence type="ECO:0000313" key="1">
    <source>
        <dbReference type="EMBL" id="CZT07305.1"/>
    </source>
</evidence>
<name>A0A1E1L9T7_9HELO</name>
<comment type="caution">
    <text evidence="1">The sequence shown here is derived from an EMBL/GenBank/DDBJ whole genome shotgun (WGS) entry which is preliminary data.</text>
</comment>